<keyword evidence="4 8" id="KW-0805">Transcription regulation</keyword>
<proteinExistence type="inferred from homology"/>
<comment type="similarity">
    <text evidence="3">Belongs to the TRIAP1/MDM35 family.</text>
</comment>
<evidence type="ECO:0000256" key="6">
    <source>
        <dbReference type="ARBA" id="ARBA00023163"/>
    </source>
</evidence>
<comment type="subcellular location">
    <subcellularLocation>
        <location evidence="1 8">Nucleus</location>
    </subcellularLocation>
</comment>
<comment type="function">
    <text evidence="8">Component of the Mediator complex, a coactivator involved in the regulated transcription of nearly all RNA polymerase II-dependent genes. Mediator functions as a bridge to convey information from gene-specific regulatory proteins to the basal RNA polymerase II transcription machinery. Mediator is recruited to promoters by direct interactions with regulatory proteins and serves as a scaffold for the assembly of a functional preinitiation complex with RNA polymerase II and the general transcription factors.</text>
</comment>
<name>A0A0K0EZA2_STRVS</name>
<keyword evidence="6 8" id="KW-0804">Transcription</keyword>
<comment type="subunit">
    <text evidence="8">Component of the Mediator complex.</text>
</comment>
<dbReference type="GO" id="GO:0006357">
    <property type="term" value="P:regulation of transcription by RNA polymerase II"/>
    <property type="evidence" value="ECO:0007669"/>
    <property type="project" value="InterPro"/>
</dbReference>
<reference evidence="10" key="1">
    <citation type="submission" date="2014-07" db="EMBL/GenBank/DDBJ databases">
        <authorList>
            <person name="Martin A.A"/>
            <person name="De Silva N."/>
        </authorList>
    </citation>
    <scope>NUCLEOTIDE SEQUENCE</scope>
</reference>
<dbReference type="GO" id="GO:0003712">
    <property type="term" value="F:transcription coregulator activity"/>
    <property type="evidence" value="ECO:0007669"/>
    <property type="project" value="InterPro"/>
</dbReference>
<dbReference type="STRING" id="75913.A0A0K0EZA2"/>
<dbReference type="InterPro" id="IPR019145">
    <property type="entry name" value="Mediator_Med10"/>
</dbReference>
<keyword evidence="8" id="KW-0010">Activator</keyword>
<gene>
    <name evidence="8" type="primary">MED10</name>
</gene>
<evidence type="ECO:0000256" key="8">
    <source>
        <dbReference type="RuleBase" id="RU364146"/>
    </source>
</evidence>
<keyword evidence="7 8" id="KW-0539">Nucleus</keyword>
<evidence type="ECO:0000256" key="5">
    <source>
        <dbReference type="ARBA" id="ARBA00023157"/>
    </source>
</evidence>
<evidence type="ECO:0000256" key="3">
    <source>
        <dbReference type="ARBA" id="ARBA00006196"/>
    </source>
</evidence>
<protein>
    <recommendedName>
        <fullName evidence="8">Mediator of RNA polymerase II transcription subunit 10</fullName>
    </recommendedName>
    <alternativeName>
        <fullName evidence="8">Mediator complex subunit 10</fullName>
    </alternativeName>
</protein>
<evidence type="ECO:0000256" key="4">
    <source>
        <dbReference type="ARBA" id="ARBA00023015"/>
    </source>
</evidence>
<keyword evidence="10" id="KW-1185">Reference proteome</keyword>
<evidence type="ECO:0000313" key="10">
    <source>
        <dbReference type="Proteomes" id="UP000035680"/>
    </source>
</evidence>
<organism evidence="10 11">
    <name type="scientific">Strongyloides venezuelensis</name>
    <name type="common">Threadworm</name>
    <dbReference type="NCBI Taxonomy" id="75913"/>
    <lineage>
        <taxon>Eukaryota</taxon>
        <taxon>Metazoa</taxon>
        <taxon>Ecdysozoa</taxon>
        <taxon>Nematoda</taxon>
        <taxon>Chromadorea</taxon>
        <taxon>Rhabditida</taxon>
        <taxon>Tylenchina</taxon>
        <taxon>Panagrolaimomorpha</taxon>
        <taxon>Strongyloidoidea</taxon>
        <taxon>Strongyloididae</taxon>
        <taxon>Strongyloides</taxon>
    </lineage>
</organism>
<evidence type="ECO:0000256" key="7">
    <source>
        <dbReference type="ARBA" id="ARBA00023242"/>
    </source>
</evidence>
<dbReference type="Proteomes" id="UP000035680">
    <property type="component" value="Unassembled WGS sequence"/>
</dbReference>
<evidence type="ECO:0000256" key="9">
    <source>
        <dbReference type="SAM" id="MobiDB-lite"/>
    </source>
</evidence>
<evidence type="ECO:0000256" key="2">
    <source>
        <dbReference type="ARBA" id="ARBA00005389"/>
    </source>
</evidence>
<accession>A0A0K0EZA2</accession>
<comment type="similarity">
    <text evidence="2 8">Belongs to the Mediator complex subunit 10 family.</text>
</comment>
<dbReference type="Pfam" id="PF09748">
    <property type="entry name" value="Med10"/>
    <property type="match status" value="1"/>
</dbReference>
<evidence type="ECO:0000313" key="11">
    <source>
        <dbReference type="WBParaSite" id="SVE_0186100.1"/>
    </source>
</evidence>
<keyword evidence="5" id="KW-1015">Disulfide bond</keyword>
<dbReference type="WBParaSite" id="SVE_0186100.1">
    <property type="protein sequence ID" value="SVE_0186100.1"/>
    <property type="gene ID" value="SVE_0186100"/>
</dbReference>
<dbReference type="GO" id="GO:0016592">
    <property type="term" value="C:mediator complex"/>
    <property type="evidence" value="ECO:0007669"/>
    <property type="project" value="InterPro"/>
</dbReference>
<evidence type="ECO:0000256" key="1">
    <source>
        <dbReference type="ARBA" id="ARBA00004123"/>
    </source>
</evidence>
<feature type="compositionally biased region" description="Basic and acidic residues" evidence="9">
    <location>
        <begin position="99"/>
        <end position="111"/>
    </location>
</feature>
<dbReference type="AlphaFoldDB" id="A0A0K0EZA2"/>
<sequence>MRSGDRFMTSIYKECNEFKKDYERCFNEFFPHFVDPNNSRVNHNNPCENLHNIYRNCVEPRLYQDKPYDMNRNDIESDLEDDYWNDALDEIGNKIPSPELREDNEGDEGKKKSNVTSNSFRFVDPEDAKFEKLELDLGRFIEDVRQLGVTASDPGENANEIIRAKLRKIAAGLQNMNEVSSQFMNHQIPVKIFDFVDEMKNPNVYSKAVFEETDAKNSEVNGKIEQYKKYRSIILAKWAEEMPDAALQYMIMREESKSDKAPPFL</sequence>
<feature type="region of interest" description="Disordered" evidence="9">
    <location>
        <begin position="94"/>
        <end position="115"/>
    </location>
</feature>
<dbReference type="InterPro" id="IPR007918">
    <property type="entry name" value="MDM35_apoptosis"/>
</dbReference>
<reference evidence="11" key="2">
    <citation type="submission" date="2015-08" db="UniProtKB">
        <authorList>
            <consortium name="WormBaseParasite"/>
        </authorList>
    </citation>
    <scope>IDENTIFICATION</scope>
</reference>
<dbReference type="Pfam" id="PF05254">
    <property type="entry name" value="UPF0203"/>
    <property type="match status" value="1"/>
</dbReference>